<proteinExistence type="predicted"/>
<evidence type="ECO:0000313" key="3">
    <source>
        <dbReference type="RefSeq" id="XP_019619939.1"/>
    </source>
</evidence>
<reference evidence="3" key="1">
    <citation type="submission" date="2025-08" db="UniProtKB">
        <authorList>
            <consortium name="RefSeq"/>
        </authorList>
    </citation>
    <scope>IDENTIFICATION</scope>
    <source>
        <tissue evidence="3">Gonad</tissue>
    </source>
</reference>
<dbReference type="KEGG" id="bbel:109466649"/>
<dbReference type="RefSeq" id="XP_019619939.1">
    <property type="nucleotide sequence ID" value="XM_019764380.1"/>
</dbReference>
<feature type="region of interest" description="Disordered" evidence="1">
    <location>
        <begin position="83"/>
        <end position="107"/>
    </location>
</feature>
<accession>A0A6P4YCP0</accession>
<dbReference type="Proteomes" id="UP000515135">
    <property type="component" value="Unplaced"/>
</dbReference>
<keyword evidence="2" id="KW-1185">Reference proteome</keyword>
<gene>
    <name evidence="3" type="primary">LOC109466649</name>
</gene>
<evidence type="ECO:0000256" key="1">
    <source>
        <dbReference type="SAM" id="MobiDB-lite"/>
    </source>
</evidence>
<dbReference type="GeneID" id="109466649"/>
<name>A0A6P4YCP0_BRABE</name>
<protein>
    <submittedName>
        <fullName evidence="3">Uncharacterized protein LOC109466649</fullName>
    </submittedName>
</protein>
<sequence length="118" mass="12985">MLKCWQENSEARPTFSELCAELDCMLSENREYLAIVPDTTKVSEVKNGTVNQWVADSLAHIQREAGLYPPETEGMVPYEELALTSEGNSDYSSDPDGLLTPSCGSEDNYELPACSTTV</sequence>
<organism evidence="2 3">
    <name type="scientific">Branchiostoma belcheri</name>
    <name type="common">Amphioxus</name>
    <dbReference type="NCBI Taxonomy" id="7741"/>
    <lineage>
        <taxon>Eukaryota</taxon>
        <taxon>Metazoa</taxon>
        <taxon>Chordata</taxon>
        <taxon>Cephalochordata</taxon>
        <taxon>Leptocardii</taxon>
        <taxon>Amphioxiformes</taxon>
        <taxon>Branchiostomatidae</taxon>
        <taxon>Branchiostoma</taxon>
    </lineage>
</organism>
<evidence type="ECO:0000313" key="2">
    <source>
        <dbReference type="Proteomes" id="UP000515135"/>
    </source>
</evidence>
<dbReference type="AlphaFoldDB" id="A0A6P4YCP0"/>